<organism evidence="2 3">
    <name type="scientific">Plesiocystis pacifica SIR-1</name>
    <dbReference type="NCBI Taxonomy" id="391625"/>
    <lineage>
        <taxon>Bacteria</taxon>
        <taxon>Pseudomonadati</taxon>
        <taxon>Myxococcota</taxon>
        <taxon>Polyangia</taxon>
        <taxon>Nannocystales</taxon>
        <taxon>Nannocystaceae</taxon>
        <taxon>Plesiocystis</taxon>
    </lineage>
</organism>
<dbReference type="RefSeq" id="WP_006971030.1">
    <property type="nucleotide sequence ID" value="NZ_ABCS01000016.1"/>
</dbReference>
<name>A6G2T1_9BACT</name>
<dbReference type="Proteomes" id="UP000005801">
    <property type="component" value="Unassembled WGS sequence"/>
</dbReference>
<gene>
    <name evidence="2" type="ORF">PPSIR1_31818</name>
</gene>
<reference evidence="2 3" key="1">
    <citation type="submission" date="2007-06" db="EMBL/GenBank/DDBJ databases">
        <authorList>
            <person name="Shimkets L."/>
            <person name="Ferriera S."/>
            <person name="Johnson J."/>
            <person name="Kravitz S."/>
            <person name="Beeson K."/>
            <person name="Sutton G."/>
            <person name="Rogers Y.-H."/>
            <person name="Friedman R."/>
            <person name="Frazier M."/>
            <person name="Venter J.C."/>
        </authorList>
    </citation>
    <scope>NUCLEOTIDE SEQUENCE [LARGE SCALE GENOMIC DNA]</scope>
    <source>
        <strain evidence="2 3">SIR-1</strain>
    </source>
</reference>
<dbReference type="CDD" id="cd02947">
    <property type="entry name" value="TRX_family"/>
    <property type="match status" value="1"/>
</dbReference>
<feature type="domain" description="Thioredoxin" evidence="1">
    <location>
        <begin position="22"/>
        <end position="108"/>
    </location>
</feature>
<proteinExistence type="predicted"/>
<sequence>MALAIEPADPVDPAAFYGALEAAPVALLLLTRRSCGACRAMKQALVQLPASLGAHGALRVFEADVEDSPELVEEFEIFHLPGLIAWRGGEYHAKIQARATPAALEAALLEALARPAEPEP</sequence>
<dbReference type="Pfam" id="PF00085">
    <property type="entry name" value="Thioredoxin"/>
    <property type="match status" value="1"/>
</dbReference>
<protein>
    <recommendedName>
        <fullName evidence="1">Thioredoxin domain-containing protein</fullName>
    </recommendedName>
</protein>
<dbReference type="AlphaFoldDB" id="A6G2T1"/>
<dbReference type="SUPFAM" id="SSF52833">
    <property type="entry name" value="Thioredoxin-like"/>
    <property type="match status" value="1"/>
</dbReference>
<evidence type="ECO:0000259" key="1">
    <source>
        <dbReference type="Pfam" id="PF00085"/>
    </source>
</evidence>
<accession>A6G2T1</accession>
<dbReference type="InterPro" id="IPR013766">
    <property type="entry name" value="Thioredoxin_domain"/>
</dbReference>
<comment type="caution">
    <text evidence="2">The sequence shown here is derived from an EMBL/GenBank/DDBJ whole genome shotgun (WGS) entry which is preliminary data.</text>
</comment>
<dbReference type="EMBL" id="ABCS01000016">
    <property type="protein sequence ID" value="EDM79781.1"/>
    <property type="molecule type" value="Genomic_DNA"/>
</dbReference>
<dbReference type="eggNOG" id="COG0526">
    <property type="taxonomic scope" value="Bacteria"/>
</dbReference>
<dbReference type="Gene3D" id="3.40.30.10">
    <property type="entry name" value="Glutaredoxin"/>
    <property type="match status" value="1"/>
</dbReference>
<dbReference type="STRING" id="391625.PPSIR1_31818"/>
<dbReference type="OrthoDB" id="5295821at2"/>
<keyword evidence="3" id="KW-1185">Reference proteome</keyword>
<evidence type="ECO:0000313" key="3">
    <source>
        <dbReference type="Proteomes" id="UP000005801"/>
    </source>
</evidence>
<dbReference type="InterPro" id="IPR036249">
    <property type="entry name" value="Thioredoxin-like_sf"/>
</dbReference>
<evidence type="ECO:0000313" key="2">
    <source>
        <dbReference type="EMBL" id="EDM79781.1"/>
    </source>
</evidence>